<dbReference type="InterPro" id="IPR012349">
    <property type="entry name" value="Split_barrel_FMN-bd"/>
</dbReference>
<dbReference type="Pfam" id="PF16242">
    <property type="entry name" value="Pyrid_ox_like"/>
    <property type="match status" value="1"/>
</dbReference>
<sequence>MSNENLYNDEAKAKIKDMAEDIDFTMMATNLNQTPLHMIPMSTKKVDDQGHIWFLSNKNSTHNHNIMNDANLHLIYVDKSDMQFLNVYGMATISTDRAIIEELYGSGDDAWFDGKDDPNITAISVKPTEAFYWDPKNGKLISLVKMGVGAITGNKPDTMDTGKLKL</sequence>
<dbReference type="PANTHER" id="PTHR34818">
    <property type="entry name" value="PROTEIN BLI-3"/>
    <property type="match status" value="1"/>
</dbReference>
<dbReference type="AlphaFoldDB" id="A0A5C7ADP3"/>
<dbReference type="Proteomes" id="UP000321734">
    <property type="component" value="Unassembled WGS sequence"/>
</dbReference>
<dbReference type="InterPro" id="IPR052917">
    <property type="entry name" value="Stress-Dev_Protein"/>
</dbReference>
<dbReference type="RefSeq" id="WP_146893973.1">
    <property type="nucleotide sequence ID" value="NZ_VORX01000008.1"/>
</dbReference>
<dbReference type="InterPro" id="IPR038725">
    <property type="entry name" value="YdaG_split_barrel_FMN-bd"/>
</dbReference>
<comment type="caution">
    <text evidence="2">The sequence shown here is derived from an EMBL/GenBank/DDBJ whole genome shotgun (WGS) entry which is preliminary data.</text>
</comment>
<feature type="domain" description="General stress protein FMN-binding split barrel" evidence="1">
    <location>
        <begin position="10"/>
        <end position="157"/>
    </location>
</feature>
<name>A0A5C7ADP3_9FLAO</name>
<dbReference type="SUPFAM" id="SSF50475">
    <property type="entry name" value="FMN-binding split barrel"/>
    <property type="match status" value="1"/>
</dbReference>
<evidence type="ECO:0000259" key="1">
    <source>
        <dbReference type="Pfam" id="PF16242"/>
    </source>
</evidence>
<dbReference type="PANTHER" id="PTHR34818:SF1">
    <property type="entry name" value="PROTEIN BLI-3"/>
    <property type="match status" value="1"/>
</dbReference>
<dbReference type="EMBL" id="VORX01000008">
    <property type="protein sequence ID" value="TXE05989.1"/>
    <property type="molecule type" value="Genomic_DNA"/>
</dbReference>
<reference evidence="2 3" key="1">
    <citation type="submission" date="2019-08" db="EMBL/GenBank/DDBJ databases">
        <title>Genome sequence of Gelidibacter salicanalis IC162T.</title>
        <authorList>
            <person name="Bowman J.P."/>
        </authorList>
    </citation>
    <scope>NUCLEOTIDE SEQUENCE [LARGE SCALE GENOMIC DNA]</scope>
    <source>
        <strain evidence="2 3">IC162</strain>
    </source>
</reference>
<organism evidence="2 3">
    <name type="scientific">Gelidibacter salicanalis</name>
    <dbReference type="NCBI Taxonomy" id="291193"/>
    <lineage>
        <taxon>Bacteria</taxon>
        <taxon>Pseudomonadati</taxon>
        <taxon>Bacteroidota</taxon>
        <taxon>Flavobacteriia</taxon>
        <taxon>Flavobacteriales</taxon>
        <taxon>Flavobacteriaceae</taxon>
        <taxon>Gelidibacter</taxon>
    </lineage>
</organism>
<proteinExistence type="predicted"/>
<gene>
    <name evidence="2" type="ORF">ES711_14225</name>
</gene>
<keyword evidence="3" id="KW-1185">Reference proteome</keyword>
<dbReference type="Gene3D" id="2.30.110.10">
    <property type="entry name" value="Electron Transport, Fmn-binding Protein, Chain A"/>
    <property type="match status" value="1"/>
</dbReference>
<evidence type="ECO:0000313" key="3">
    <source>
        <dbReference type="Proteomes" id="UP000321734"/>
    </source>
</evidence>
<accession>A0A5C7ADP3</accession>
<protein>
    <submittedName>
        <fullName evidence="2">Pyridoxamine 5'-phosphate oxidase family protein</fullName>
    </submittedName>
</protein>
<evidence type="ECO:0000313" key="2">
    <source>
        <dbReference type="EMBL" id="TXE05989.1"/>
    </source>
</evidence>
<dbReference type="OrthoDB" id="1432662at2"/>